<reference evidence="1" key="2">
    <citation type="journal article" date="2021" name="PeerJ">
        <title>Extensive microbial diversity within the chicken gut microbiome revealed by metagenomics and culture.</title>
        <authorList>
            <person name="Gilroy R."/>
            <person name="Ravi A."/>
            <person name="Getino M."/>
            <person name="Pursley I."/>
            <person name="Horton D.L."/>
            <person name="Alikhan N.F."/>
            <person name="Baker D."/>
            <person name="Gharbi K."/>
            <person name="Hall N."/>
            <person name="Watson M."/>
            <person name="Adriaenssens E.M."/>
            <person name="Foster-Nyarko E."/>
            <person name="Jarju S."/>
            <person name="Secka A."/>
            <person name="Antonio M."/>
            <person name="Oren A."/>
            <person name="Chaudhuri R.R."/>
            <person name="La Ragione R."/>
            <person name="Hildebrand F."/>
            <person name="Pallen M.J."/>
        </authorList>
    </citation>
    <scope>NUCLEOTIDE SEQUENCE</scope>
    <source>
        <strain evidence="1">18911</strain>
    </source>
</reference>
<proteinExistence type="predicted"/>
<name>A0A9D1SI38_9FIRM</name>
<evidence type="ECO:0000313" key="2">
    <source>
        <dbReference type="Proteomes" id="UP000824094"/>
    </source>
</evidence>
<sequence length="147" mass="16666">MQTLLKTEGRIGLESLHTHIRIPFKIDEEQAEITVNYSYSPKKYTGSDAYQQAYEAFRLSYPADEVISKAVVERELPLNNHITFSLEKDGVLLGTAHRHSPQNVFKIGEKEASYGFYPQKLLPGTYYAVLSVHAILEDVDYSLEVLA</sequence>
<evidence type="ECO:0000313" key="1">
    <source>
        <dbReference type="EMBL" id="HIU60785.1"/>
    </source>
</evidence>
<dbReference type="Proteomes" id="UP000824094">
    <property type="component" value="Unassembled WGS sequence"/>
</dbReference>
<gene>
    <name evidence="1" type="ORF">IAB05_05285</name>
</gene>
<dbReference type="AlphaFoldDB" id="A0A9D1SI38"/>
<organism evidence="1 2">
    <name type="scientific">Candidatus Stercoripulliclostridium merdigallinarum</name>
    <dbReference type="NCBI Taxonomy" id="2840951"/>
    <lineage>
        <taxon>Bacteria</taxon>
        <taxon>Bacillati</taxon>
        <taxon>Bacillota</taxon>
        <taxon>Clostridia</taxon>
        <taxon>Eubacteriales</taxon>
        <taxon>Candidatus Stercoripulliclostridium</taxon>
    </lineage>
</organism>
<dbReference type="EMBL" id="DVNF01000153">
    <property type="protein sequence ID" value="HIU60785.1"/>
    <property type="molecule type" value="Genomic_DNA"/>
</dbReference>
<protein>
    <submittedName>
        <fullName evidence="1">Uncharacterized protein</fullName>
    </submittedName>
</protein>
<accession>A0A9D1SI38</accession>
<comment type="caution">
    <text evidence="1">The sequence shown here is derived from an EMBL/GenBank/DDBJ whole genome shotgun (WGS) entry which is preliminary data.</text>
</comment>
<reference evidence="1" key="1">
    <citation type="submission" date="2020-10" db="EMBL/GenBank/DDBJ databases">
        <authorList>
            <person name="Gilroy R."/>
        </authorList>
    </citation>
    <scope>NUCLEOTIDE SEQUENCE</scope>
    <source>
        <strain evidence="1">18911</strain>
    </source>
</reference>